<keyword evidence="3" id="KW-0812">Transmembrane</keyword>
<comment type="caution">
    <text evidence="5">The sequence shown here is derived from an EMBL/GenBank/DDBJ whole genome shotgun (WGS) entry which is preliminary data.</text>
</comment>
<evidence type="ECO:0000313" key="5">
    <source>
        <dbReference type="EMBL" id="TNC10480.1"/>
    </source>
</evidence>
<dbReference type="SUPFAM" id="SSF47090">
    <property type="entry name" value="PGBD-like"/>
    <property type="match status" value="1"/>
</dbReference>
<evidence type="ECO:0000256" key="2">
    <source>
        <dbReference type="SAM" id="MobiDB-lite"/>
    </source>
</evidence>
<feature type="compositionally biased region" description="Basic and acidic residues" evidence="2">
    <location>
        <begin position="284"/>
        <end position="301"/>
    </location>
</feature>
<feature type="coiled-coil region" evidence="1">
    <location>
        <begin position="312"/>
        <end position="339"/>
    </location>
</feature>
<proteinExistence type="predicted"/>
<organism evidence="5 6">
    <name type="scientific">Methylobacterium terricola</name>
    <dbReference type="NCBI Taxonomy" id="2583531"/>
    <lineage>
        <taxon>Bacteria</taxon>
        <taxon>Pseudomonadati</taxon>
        <taxon>Pseudomonadota</taxon>
        <taxon>Alphaproteobacteria</taxon>
        <taxon>Hyphomicrobiales</taxon>
        <taxon>Methylobacteriaceae</taxon>
        <taxon>Methylobacterium</taxon>
    </lineage>
</organism>
<feature type="transmembrane region" description="Helical" evidence="3">
    <location>
        <begin position="174"/>
        <end position="194"/>
    </location>
</feature>
<feature type="compositionally biased region" description="Polar residues" evidence="2">
    <location>
        <begin position="439"/>
        <end position="454"/>
    </location>
</feature>
<dbReference type="Pfam" id="PF01471">
    <property type="entry name" value="PG_binding_1"/>
    <property type="match status" value="1"/>
</dbReference>
<feature type="region of interest" description="Disordered" evidence="2">
    <location>
        <begin position="284"/>
        <end position="308"/>
    </location>
</feature>
<feature type="region of interest" description="Disordered" evidence="2">
    <location>
        <begin position="147"/>
        <end position="168"/>
    </location>
</feature>
<keyword evidence="3" id="KW-1133">Transmembrane helix</keyword>
<dbReference type="Proteomes" id="UP000305267">
    <property type="component" value="Unassembled WGS sequence"/>
</dbReference>
<evidence type="ECO:0000313" key="6">
    <source>
        <dbReference type="Proteomes" id="UP000305267"/>
    </source>
</evidence>
<evidence type="ECO:0000256" key="1">
    <source>
        <dbReference type="SAM" id="Coils"/>
    </source>
</evidence>
<dbReference type="EMBL" id="VDDA01000012">
    <property type="protein sequence ID" value="TNC10480.1"/>
    <property type="molecule type" value="Genomic_DNA"/>
</dbReference>
<dbReference type="InterPro" id="IPR002477">
    <property type="entry name" value="Peptidoglycan-bd-like"/>
</dbReference>
<reference evidence="5 6" key="1">
    <citation type="submission" date="2019-06" db="EMBL/GenBank/DDBJ databases">
        <title>Genome of Methylobacterium sp. 17Sr1-39.</title>
        <authorList>
            <person name="Seo T."/>
        </authorList>
    </citation>
    <scope>NUCLEOTIDE SEQUENCE [LARGE SCALE GENOMIC DNA]</scope>
    <source>
        <strain evidence="5 6">17Sr1-39</strain>
    </source>
</reference>
<feature type="region of interest" description="Disordered" evidence="2">
    <location>
        <begin position="430"/>
        <end position="466"/>
    </location>
</feature>
<gene>
    <name evidence="5" type="ORF">FF100_22715</name>
</gene>
<feature type="domain" description="Peptidoglycan binding-like" evidence="4">
    <location>
        <begin position="473"/>
        <end position="527"/>
    </location>
</feature>
<feature type="compositionally biased region" description="Low complexity" evidence="2">
    <location>
        <begin position="457"/>
        <end position="466"/>
    </location>
</feature>
<dbReference type="AlphaFoldDB" id="A0A5C4LDJ2"/>
<protein>
    <recommendedName>
        <fullName evidence="4">Peptidoglycan binding-like domain-containing protein</fullName>
    </recommendedName>
</protein>
<dbReference type="InterPro" id="IPR036366">
    <property type="entry name" value="PGBDSf"/>
</dbReference>
<name>A0A5C4LDJ2_9HYPH</name>
<dbReference type="InterPro" id="IPR036365">
    <property type="entry name" value="PGBD-like_sf"/>
</dbReference>
<keyword evidence="1" id="KW-0175">Coiled coil</keyword>
<keyword evidence="3" id="KW-0472">Membrane</keyword>
<evidence type="ECO:0000259" key="4">
    <source>
        <dbReference type="Pfam" id="PF01471"/>
    </source>
</evidence>
<dbReference type="Gene3D" id="1.10.101.10">
    <property type="entry name" value="PGBD-like superfamily/PGBD"/>
    <property type="match status" value="1"/>
</dbReference>
<evidence type="ECO:0000256" key="3">
    <source>
        <dbReference type="SAM" id="Phobius"/>
    </source>
</evidence>
<keyword evidence="6" id="KW-1185">Reference proteome</keyword>
<sequence length="540" mass="56899">MHPDVWILAIALFAGTFLLIAAFWIARRTAKVRPVAFSDRRDELEILAAELAELVDVARFINNGFQDDNFYAIRSKYSVVTRCLLQHPVYSRYIDPDLGAAMRAAHALPLSMLRPEDKEGLLVTVREIQGCVQILINLRDAGCLTAAGPDDGRTGGPPPVPAAAPTGERDRTRILPAALAAAVLLLLAGAAVLLSRDDAAVTAEAVLAQAGKGLREAAGLPAEAHDPGGVRLVALGEGEGQARDLAARSQRLTAEMEALDLTVLRRRGELDLVGASIDGLRRAAETGQEERRLADGARAEAEAGSAEARSGIEAAIREMAALRSQIAEQREALGAARAEGEAARAALRAEIADRLSELGRTAQTNHEAVARLAGMVDGLDETSRGIAAARDELSRQREHLVALAGGGSEADQALSEIKGRIAVLKASLAGTPGEEPGRQGTSGNDSHGQNSQAQEHPGTGTPAGPAVAALQPEEWRRIQQALAKAGHYAGRPDGRAGDETRAAIAKFQRSLGAEATGRLSPAQIDRLIPRVPVKQPLASR</sequence>
<accession>A0A5C4LDJ2</accession>
<feature type="transmembrane region" description="Helical" evidence="3">
    <location>
        <begin position="6"/>
        <end position="26"/>
    </location>
</feature>